<evidence type="ECO:0000313" key="2">
    <source>
        <dbReference type="EMBL" id="PVD36491.1"/>
    </source>
</evidence>
<dbReference type="Proteomes" id="UP000245119">
    <property type="component" value="Linkage Group LG2"/>
</dbReference>
<proteinExistence type="predicted"/>
<feature type="region of interest" description="Disordered" evidence="1">
    <location>
        <begin position="132"/>
        <end position="163"/>
    </location>
</feature>
<sequence length="195" mass="21074">MLEGLTSALDAVAVTTSAPVVTTPSRTLLEPAITFILSLPESSLKNLQSHSSSIEALLQPMIAATAGSGETLPSKIDQFKLALFDTLTSDPKSYVLVTNETRWQSTTSSTTSAVTSTTQTPMMPSTKITAFSVASDKTSQTSTPSPLWTASQTTPRQQQQSADTFDDTYASNNNVFNNRHLVLSDVAMEYDWERE</sequence>
<reference evidence="2 3" key="1">
    <citation type="submission" date="2018-04" db="EMBL/GenBank/DDBJ databases">
        <title>The genome of golden apple snail Pomacea canaliculata provides insight into stress tolerance and invasive adaptation.</title>
        <authorList>
            <person name="Liu C."/>
            <person name="Liu B."/>
            <person name="Ren Y."/>
            <person name="Zhang Y."/>
            <person name="Wang H."/>
            <person name="Li S."/>
            <person name="Jiang F."/>
            <person name="Yin L."/>
            <person name="Zhang G."/>
            <person name="Qian W."/>
            <person name="Fan W."/>
        </authorList>
    </citation>
    <scope>NUCLEOTIDE SEQUENCE [LARGE SCALE GENOMIC DNA]</scope>
    <source>
        <strain evidence="2">SZHN2017</strain>
        <tissue evidence="2">Muscle</tissue>
    </source>
</reference>
<keyword evidence="3" id="KW-1185">Reference proteome</keyword>
<organism evidence="2 3">
    <name type="scientific">Pomacea canaliculata</name>
    <name type="common">Golden apple snail</name>
    <dbReference type="NCBI Taxonomy" id="400727"/>
    <lineage>
        <taxon>Eukaryota</taxon>
        <taxon>Metazoa</taxon>
        <taxon>Spiralia</taxon>
        <taxon>Lophotrochozoa</taxon>
        <taxon>Mollusca</taxon>
        <taxon>Gastropoda</taxon>
        <taxon>Caenogastropoda</taxon>
        <taxon>Architaenioglossa</taxon>
        <taxon>Ampullarioidea</taxon>
        <taxon>Ampullariidae</taxon>
        <taxon>Pomacea</taxon>
    </lineage>
</organism>
<evidence type="ECO:0000256" key="1">
    <source>
        <dbReference type="SAM" id="MobiDB-lite"/>
    </source>
</evidence>
<evidence type="ECO:0000313" key="3">
    <source>
        <dbReference type="Proteomes" id="UP000245119"/>
    </source>
</evidence>
<dbReference type="AlphaFoldDB" id="A0A2T7PSU1"/>
<comment type="caution">
    <text evidence="2">The sequence shown here is derived from an EMBL/GenBank/DDBJ whole genome shotgun (WGS) entry which is preliminary data.</text>
</comment>
<dbReference type="EMBL" id="PZQS01000002">
    <property type="protein sequence ID" value="PVD36491.1"/>
    <property type="molecule type" value="Genomic_DNA"/>
</dbReference>
<accession>A0A2T7PSU1</accession>
<protein>
    <submittedName>
        <fullName evidence="2">Uncharacterized protein</fullName>
    </submittedName>
</protein>
<gene>
    <name evidence="2" type="ORF">C0Q70_03475</name>
</gene>
<name>A0A2T7PSU1_POMCA</name>
<feature type="compositionally biased region" description="Polar residues" evidence="1">
    <location>
        <begin position="135"/>
        <end position="163"/>
    </location>
</feature>